<dbReference type="PANTHER" id="PTHR19282:SF216">
    <property type="entry name" value="TETRASPANIN-1"/>
    <property type="match status" value="1"/>
</dbReference>
<dbReference type="InterPro" id="IPR018499">
    <property type="entry name" value="Tetraspanin/Peripherin"/>
</dbReference>
<evidence type="ECO:0000256" key="8">
    <source>
        <dbReference type="ARBA" id="ARBA00046464"/>
    </source>
</evidence>
<evidence type="ECO:0000256" key="1">
    <source>
        <dbReference type="ARBA" id="ARBA00004155"/>
    </source>
</evidence>
<comment type="subunit">
    <text evidence="8">Interacts with SLC19A2. Interacts with NTRK1/TRKA.</text>
</comment>
<accession>A0A0B8RWT2</accession>
<keyword evidence="7" id="KW-0458">Lysosome</keyword>
<keyword evidence="6" id="KW-0325">Glycoprotein</keyword>
<proteinExistence type="inferred from homology"/>
<feature type="transmembrane region" description="Helical" evidence="10">
    <location>
        <begin position="12"/>
        <end position="33"/>
    </location>
</feature>
<dbReference type="Gene3D" id="1.10.1450.10">
    <property type="entry name" value="Tetraspanin"/>
    <property type="match status" value="1"/>
</dbReference>
<dbReference type="InterPro" id="IPR008952">
    <property type="entry name" value="Tetraspanin_EC2_sf"/>
</dbReference>
<evidence type="ECO:0000256" key="7">
    <source>
        <dbReference type="ARBA" id="ARBA00023228"/>
    </source>
</evidence>
<comment type="function">
    <text evidence="9">Structural component of specialized membrane microdomains known as tetraspanin-enriched microdomains (TERMs), which act as platforms for receptor clustering and signaling. Participates thereby in diverse biological functions such as cell signal transduction, adhesion, migration and protein trafficking. Regulates neuronal differentiation in response to NGF by facilitating NGF-mediated activation of NTRK1/TRKA receptor tyrosine kinase and subsequent downstream signaling pathways. Plays a role in the inhibition of TNFalpha-induced apoptosis. Mechanistically, inhibits the NF-kappa-B signaling pathway by blocking phosphorylation of CHUK. Also promotes the stability of the thiamine transporter 1/SLC19A2 in intestinal epithelial cells leading to an increase of thiamine uptake process.</text>
</comment>
<keyword evidence="4 10" id="KW-1133">Transmembrane helix</keyword>
<name>A0A0B8RWT2_9SAUR</name>
<feature type="transmembrane region" description="Helical" evidence="10">
    <location>
        <begin position="53"/>
        <end position="73"/>
    </location>
</feature>
<reference evidence="11" key="1">
    <citation type="journal article" date="2014" name="BMC Genomics">
        <title>RNA-seq and high-definition mass spectrometry reveal the complex and divergent venoms of two rear-fanged colubrid snakes.</title>
        <authorList>
            <person name="McGivern J.J."/>
            <person name="Wray K.P."/>
            <person name="Margres M.J."/>
            <person name="Couch M.E."/>
            <person name="Mackessy S.P."/>
            <person name="Rokyta D.R."/>
        </authorList>
    </citation>
    <scope>NUCLEOTIDE SEQUENCE</scope>
    <source>
        <tissue evidence="11">Venom gland</tissue>
    </source>
</reference>
<comment type="subcellular location">
    <subcellularLocation>
        <location evidence="1">Lysosome membrane</location>
        <topology evidence="1">Multi-pass membrane protein</topology>
    </subcellularLocation>
    <subcellularLocation>
        <location evidence="10">Membrane</location>
        <topology evidence="10">Multi-pass membrane protein</topology>
    </subcellularLocation>
</comment>
<evidence type="ECO:0000256" key="6">
    <source>
        <dbReference type="ARBA" id="ARBA00023180"/>
    </source>
</evidence>
<dbReference type="InterPro" id="IPR000301">
    <property type="entry name" value="Tetraspanin_animals"/>
</dbReference>
<sequence>MSCFSFLKVMMILFNLAIFLGGAALLGIGIWVTVDSKSFLNIFGAISASVLQFVHVGYLLIAIGVILFLLGFLGCCGAQKESKCLLITFFSIILIIFIIEVAGAVVALVYTSLAQTLLQATVAKLLKDDYGKANPLTEAWNITMTKLNCCGLSNYTDFDDSYFYKNSKNLYPEQCCNSSSLPLPASTCNRTVAEHFAVKGCFDQMLTEIRKNAAVVGGVAAGIGALEIGAMAVSMYLYCKMDEK</sequence>
<dbReference type="PRINTS" id="PR00259">
    <property type="entry name" value="TMFOUR"/>
</dbReference>
<dbReference type="EMBL" id="GBSH01002719">
    <property type="protein sequence ID" value="JAG66308.1"/>
    <property type="molecule type" value="Transcribed_RNA"/>
</dbReference>
<evidence type="ECO:0000256" key="10">
    <source>
        <dbReference type="RuleBase" id="RU361218"/>
    </source>
</evidence>
<protein>
    <recommendedName>
        <fullName evidence="10">Tetraspanin</fullName>
    </recommendedName>
</protein>
<comment type="similarity">
    <text evidence="2 10">Belongs to the tetraspanin (TM4SF) family.</text>
</comment>
<dbReference type="GO" id="GO:0005886">
    <property type="term" value="C:plasma membrane"/>
    <property type="evidence" value="ECO:0007669"/>
    <property type="project" value="TreeGrafter"/>
</dbReference>
<dbReference type="CDD" id="cd03156">
    <property type="entry name" value="uroplakin_I_like_LEL"/>
    <property type="match status" value="1"/>
</dbReference>
<evidence type="ECO:0000313" key="11">
    <source>
        <dbReference type="EMBL" id="JAG66308.1"/>
    </source>
</evidence>
<dbReference type="PROSITE" id="PS00421">
    <property type="entry name" value="TM4_1"/>
    <property type="match status" value="1"/>
</dbReference>
<dbReference type="PIRSF" id="PIRSF002419">
    <property type="entry name" value="Tetraspanin"/>
    <property type="match status" value="1"/>
</dbReference>
<evidence type="ECO:0000256" key="9">
    <source>
        <dbReference type="ARBA" id="ARBA00054958"/>
    </source>
</evidence>
<keyword evidence="3 10" id="KW-0812">Transmembrane</keyword>
<dbReference type="SUPFAM" id="SSF48652">
    <property type="entry name" value="Tetraspanin"/>
    <property type="match status" value="1"/>
</dbReference>
<keyword evidence="5 10" id="KW-0472">Membrane</keyword>
<organism evidence="11">
    <name type="scientific">Philothamnus irregularis</name>
    <name type="common">brown tree snake</name>
    <dbReference type="NCBI Taxonomy" id="1899461"/>
    <lineage>
        <taxon>Eukaryota</taxon>
        <taxon>Metazoa</taxon>
        <taxon>Chordata</taxon>
        <taxon>Craniata</taxon>
        <taxon>Vertebrata</taxon>
        <taxon>Euteleostomi</taxon>
        <taxon>Lepidosauria</taxon>
        <taxon>Squamata</taxon>
        <taxon>Bifurcata</taxon>
        <taxon>Unidentata</taxon>
        <taxon>Episquamata</taxon>
        <taxon>Toxicofera</taxon>
        <taxon>Serpentes</taxon>
        <taxon>Colubroidea</taxon>
        <taxon>Colubridae</taxon>
        <taxon>Colubrinae</taxon>
        <taxon>Philothamnus</taxon>
    </lineage>
</organism>
<evidence type="ECO:0000256" key="2">
    <source>
        <dbReference type="ARBA" id="ARBA00006840"/>
    </source>
</evidence>
<dbReference type="AlphaFoldDB" id="A0A0B8RWT2"/>
<dbReference type="PANTHER" id="PTHR19282">
    <property type="entry name" value="TETRASPANIN"/>
    <property type="match status" value="1"/>
</dbReference>
<feature type="transmembrane region" description="Helical" evidence="10">
    <location>
        <begin position="85"/>
        <end position="110"/>
    </location>
</feature>
<dbReference type="GO" id="GO:0005765">
    <property type="term" value="C:lysosomal membrane"/>
    <property type="evidence" value="ECO:0007669"/>
    <property type="project" value="UniProtKB-SubCell"/>
</dbReference>
<feature type="transmembrane region" description="Helical" evidence="10">
    <location>
        <begin position="213"/>
        <end position="238"/>
    </location>
</feature>
<evidence type="ECO:0000256" key="3">
    <source>
        <dbReference type="ARBA" id="ARBA00022692"/>
    </source>
</evidence>
<evidence type="ECO:0000256" key="5">
    <source>
        <dbReference type="ARBA" id="ARBA00023136"/>
    </source>
</evidence>
<evidence type="ECO:0000256" key="4">
    <source>
        <dbReference type="ARBA" id="ARBA00022989"/>
    </source>
</evidence>
<dbReference type="Pfam" id="PF00335">
    <property type="entry name" value="Tetraspanin"/>
    <property type="match status" value="1"/>
</dbReference>
<dbReference type="InterPro" id="IPR018503">
    <property type="entry name" value="Tetraspanin_CS"/>
</dbReference>